<comment type="caution">
    <text evidence="2">The sequence shown here is derived from an EMBL/GenBank/DDBJ whole genome shotgun (WGS) entry which is preliminary data.</text>
</comment>
<keyword evidence="3" id="KW-1185">Reference proteome</keyword>
<dbReference type="OrthoDB" id="9913402at2"/>
<name>A0A3N5D884_9ENTR</name>
<evidence type="ECO:0000256" key="1">
    <source>
        <dbReference type="SAM" id="MobiDB-lite"/>
    </source>
</evidence>
<sequence length="172" mass="20447">MAKMEKRLEDDEVAARKQRDKDYQNRRQERLKELGEKKISIRIDNDSYEKLADLCESLGHKRPVPGMHNLIESYSAALVYLLRLEKMQQLYQPQSQASKELYDLYKTVDHFKNDLGLSDSQIISSMKERKIRHPRAVFNGEDTYNWKEIHIKKLLNKKLLLKRLSILDEEDK</sequence>
<proteinExistence type="predicted"/>
<gene>
    <name evidence="2" type="ORF">EHN07_19065</name>
</gene>
<accession>A0A3N5D884</accession>
<dbReference type="AlphaFoldDB" id="A0A3N5D884"/>
<evidence type="ECO:0000313" key="2">
    <source>
        <dbReference type="EMBL" id="RPH20922.1"/>
    </source>
</evidence>
<reference evidence="2 3" key="1">
    <citation type="submission" date="2018-11" db="EMBL/GenBank/DDBJ databases">
        <title>Draft genome sequence of Buttiauxella warmboldiae CCUG 35512.</title>
        <authorList>
            <person name="Salva-Serra F."/>
            <person name="Marathe N."/>
            <person name="Moore E."/>
            <person name="Svensson L."/>
            <person name="Engstrom-Jakobsson H."/>
        </authorList>
    </citation>
    <scope>NUCLEOTIDE SEQUENCE [LARGE SCALE GENOMIC DNA]</scope>
    <source>
        <strain evidence="2 3">CCUG 35512</strain>
    </source>
</reference>
<dbReference type="Proteomes" id="UP000268615">
    <property type="component" value="Unassembled WGS sequence"/>
</dbReference>
<dbReference type="RefSeq" id="WP_124025584.1">
    <property type="nucleotide sequence ID" value="NZ_RPOH01000098.1"/>
</dbReference>
<dbReference type="EMBL" id="RPOH01000098">
    <property type="protein sequence ID" value="RPH20922.1"/>
    <property type="molecule type" value="Genomic_DNA"/>
</dbReference>
<evidence type="ECO:0000313" key="3">
    <source>
        <dbReference type="Proteomes" id="UP000268615"/>
    </source>
</evidence>
<organism evidence="2 3">
    <name type="scientific">Buttiauxella warmboldiae</name>
    <dbReference type="NCBI Taxonomy" id="82993"/>
    <lineage>
        <taxon>Bacteria</taxon>
        <taxon>Pseudomonadati</taxon>
        <taxon>Pseudomonadota</taxon>
        <taxon>Gammaproteobacteria</taxon>
        <taxon>Enterobacterales</taxon>
        <taxon>Enterobacteriaceae</taxon>
        <taxon>Buttiauxella</taxon>
    </lineage>
</organism>
<protein>
    <submittedName>
        <fullName evidence="2">Uncharacterized protein</fullName>
    </submittedName>
</protein>
<feature type="region of interest" description="Disordered" evidence="1">
    <location>
        <begin position="1"/>
        <end position="29"/>
    </location>
</feature>